<dbReference type="PANTHER" id="PTHR43525:SF1">
    <property type="entry name" value="PROTEIN MALY"/>
    <property type="match status" value="1"/>
</dbReference>
<dbReference type="Pfam" id="PF00155">
    <property type="entry name" value="Aminotran_1_2"/>
    <property type="match status" value="1"/>
</dbReference>
<comment type="similarity">
    <text evidence="5">Belongs to the class-II pyridoxal-phosphate-dependent aminotransferase family. MalY/PatB cystathionine beta-lyase subfamily.</text>
</comment>
<dbReference type="InterPro" id="IPR004839">
    <property type="entry name" value="Aminotransferase_I/II_large"/>
</dbReference>
<dbReference type="CDD" id="cd00609">
    <property type="entry name" value="AAT_like"/>
    <property type="match status" value="1"/>
</dbReference>
<dbReference type="EC" id="4.4.1.13" evidence="2"/>
<dbReference type="EMBL" id="FOIQ01000002">
    <property type="protein sequence ID" value="SEV95364.1"/>
    <property type="molecule type" value="Genomic_DNA"/>
</dbReference>
<sequence>MKYDFDELIERRGTNCVKWDEEGPCQTDDRCSSKEMIPLWVADMDFKVAPAIQEAVRKRAEHGVFGYNIVPESYYEAVIAWFRRRHQWDIHREWLLYTTAVVPAMSCVIKALTMPGEKVLILSPAYNCFFSSIKNNGCEVLESPLKAADDSFEVDFIDFESKCADEKTTLFLLCNPHNPTGRVWTRDELQRMYDICHRHGVKVVSDEIHCELIMPGYRFVPFGTVTDDCVVMNSPSKSFNTAGLQIANIICSHPTWRRRIDRAININEVCDVNPFGIVALQAAYNESEDWIDELNQYLWGNYQSIRDFIEENIPQWKVCRLEGTYLPWVDVSAMGITSQQLCNRLFAEAKVWINPGTMYGRETGEGYVRLNIACPRSRLMDALQRIETVVNPCPFT</sequence>
<keyword evidence="4 7" id="KW-0456">Lyase</keyword>
<evidence type="ECO:0000256" key="3">
    <source>
        <dbReference type="ARBA" id="ARBA00022898"/>
    </source>
</evidence>
<reference evidence="7 8" key="1">
    <citation type="submission" date="2016-10" db="EMBL/GenBank/DDBJ databases">
        <authorList>
            <person name="de Groot N.N."/>
        </authorList>
    </citation>
    <scope>NUCLEOTIDE SEQUENCE [LARGE SCALE GENOMIC DNA]</scope>
    <source>
        <strain evidence="7 8">TC2-24</strain>
    </source>
</reference>
<comment type="cofactor">
    <cofactor evidence="1">
        <name>pyridoxal 5'-phosphate</name>
        <dbReference type="ChEBI" id="CHEBI:597326"/>
    </cofactor>
</comment>
<evidence type="ECO:0000256" key="1">
    <source>
        <dbReference type="ARBA" id="ARBA00001933"/>
    </source>
</evidence>
<evidence type="ECO:0000256" key="2">
    <source>
        <dbReference type="ARBA" id="ARBA00012224"/>
    </source>
</evidence>
<dbReference type="AlphaFoldDB" id="A0A1I0N2S3"/>
<dbReference type="Gene3D" id="3.90.1150.10">
    <property type="entry name" value="Aspartate Aminotransferase, domain 1"/>
    <property type="match status" value="1"/>
</dbReference>
<dbReference type="PANTHER" id="PTHR43525">
    <property type="entry name" value="PROTEIN MALY"/>
    <property type="match status" value="1"/>
</dbReference>
<protein>
    <recommendedName>
        <fullName evidence="2">cysteine-S-conjugate beta-lyase</fullName>
        <ecNumber evidence="2">4.4.1.13</ecNumber>
    </recommendedName>
</protein>
<proteinExistence type="inferred from homology"/>
<accession>A0A1I0N2S3</accession>
<dbReference type="InterPro" id="IPR015422">
    <property type="entry name" value="PyrdxlP-dep_Trfase_small"/>
</dbReference>
<dbReference type="SUPFAM" id="SSF53383">
    <property type="entry name" value="PLP-dependent transferases"/>
    <property type="match status" value="1"/>
</dbReference>
<gene>
    <name evidence="7" type="ORF">SAMN04487850_0932</name>
</gene>
<name>A0A1I0N2S3_9BACT</name>
<evidence type="ECO:0000259" key="6">
    <source>
        <dbReference type="Pfam" id="PF00155"/>
    </source>
</evidence>
<dbReference type="InterPro" id="IPR015421">
    <property type="entry name" value="PyrdxlP-dep_Trfase_major"/>
</dbReference>
<dbReference type="GO" id="GO:0047804">
    <property type="term" value="F:cysteine-S-conjugate beta-lyase activity"/>
    <property type="evidence" value="ECO:0007669"/>
    <property type="project" value="UniProtKB-EC"/>
</dbReference>
<evidence type="ECO:0000313" key="8">
    <source>
        <dbReference type="Proteomes" id="UP000199373"/>
    </source>
</evidence>
<dbReference type="GO" id="GO:0030170">
    <property type="term" value="F:pyridoxal phosphate binding"/>
    <property type="evidence" value="ECO:0007669"/>
    <property type="project" value="InterPro"/>
</dbReference>
<dbReference type="InterPro" id="IPR027619">
    <property type="entry name" value="C-S_lyase_PatB-like"/>
</dbReference>
<feature type="domain" description="Aminotransferase class I/classII large" evidence="6">
    <location>
        <begin position="36"/>
        <end position="386"/>
    </location>
</feature>
<dbReference type="Gene3D" id="3.40.640.10">
    <property type="entry name" value="Type I PLP-dependent aspartate aminotransferase-like (Major domain)"/>
    <property type="match status" value="1"/>
</dbReference>
<dbReference type="RefSeq" id="WP_091915057.1">
    <property type="nucleotide sequence ID" value="NZ_FOIQ01000002.1"/>
</dbReference>
<dbReference type="InterPro" id="IPR051798">
    <property type="entry name" value="Class-II_PLP-Dep_Aminotrans"/>
</dbReference>
<evidence type="ECO:0000256" key="5">
    <source>
        <dbReference type="ARBA" id="ARBA00037974"/>
    </source>
</evidence>
<evidence type="ECO:0000313" key="7">
    <source>
        <dbReference type="EMBL" id="SEV95364.1"/>
    </source>
</evidence>
<dbReference type="Proteomes" id="UP000199373">
    <property type="component" value="Unassembled WGS sequence"/>
</dbReference>
<evidence type="ECO:0000256" key="4">
    <source>
        <dbReference type="ARBA" id="ARBA00023239"/>
    </source>
</evidence>
<dbReference type="InterPro" id="IPR015424">
    <property type="entry name" value="PyrdxlP-dep_Trfase"/>
</dbReference>
<dbReference type="NCBIfam" id="TIGR04350">
    <property type="entry name" value="C_S_lyase_PatB"/>
    <property type="match status" value="1"/>
</dbReference>
<organism evidence="7 8">
    <name type="scientific">Prevotella aff. ruminicola Tc2-24</name>
    <dbReference type="NCBI Taxonomy" id="81582"/>
    <lineage>
        <taxon>Bacteria</taxon>
        <taxon>Pseudomonadati</taxon>
        <taxon>Bacteroidota</taxon>
        <taxon>Bacteroidia</taxon>
        <taxon>Bacteroidales</taxon>
        <taxon>Prevotellaceae</taxon>
        <taxon>Prevotella</taxon>
    </lineage>
</organism>
<keyword evidence="8" id="KW-1185">Reference proteome</keyword>
<keyword evidence="3" id="KW-0663">Pyridoxal phosphate</keyword>